<dbReference type="Proteomes" id="UP000188605">
    <property type="component" value="Unassembled WGS sequence"/>
</dbReference>
<keyword evidence="1" id="KW-0547">Nucleotide-binding</keyword>
<accession>A0ACC8XCB0</accession>
<name>A0ACC8XCB0_9FIRM</name>
<organism evidence="1 2">
    <name type="scientific">Candidatus Epulonipiscium fishelsonii</name>
    <dbReference type="NCBI Taxonomy" id="77094"/>
    <lineage>
        <taxon>Bacteria</taxon>
        <taxon>Bacillati</taxon>
        <taxon>Bacillota</taxon>
        <taxon>Clostridia</taxon>
        <taxon>Lachnospirales</taxon>
        <taxon>Lachnospiraceae</taxon>
        <taxon>Candidatus Epulonipiscium</taxon>
    </lineage>
</organism>
<gene>
    <name evidence="1" type="ORF">AN396_01255</name>
</gene>
<proteinExistence type="predicted"/>
<reference evidence="1" key="1">
    <citation type="submission" date="2016-08" db="EMBL/GenBank/DDBJ databases">
        <authorList>
            <person name="Ngugi D.K."/>
            <person name="Miyake S."/>
            <person name="Stingl U."/>
        </authorList>
    </citation>
    <scope>NUCLEOTIDE SEQUENCE</scope>
    <source>
        <strain evidence="1">SCG-B11WGA-EpuloA1</strain>
    </source>
</reference>
<keyword evidence="2" id="KW-1185">Reference proteome</keyword>
<protein>
    <submittedName>
        <fullName evidence="1">Polar amino acid ABC transporter ATP-binding protein</fullName>
    </submittedName>
</protein>
<keyword evidence="1" id="KW-0067">ATP-binding</keyword>
<dbReference type="EMBL" id="LJDB01000055">
    <property type="protein sequence ID" value="ONI40227.1"/>
    <property type="molecule type" value="Genomic_DNA"/>
</dbReference>
<sequence length="235" mass="26319">MKLEFKNITKQYDKEIILNNISLDINNVGSVGIIGESGCGKSTLLRQLAGIENPEVGDISINGISPITKKKQFQEKMGYVFQKHNLFPHLTIRQNILLILERIKKVDSKVAKDTLNNILEQLQLEMVSDKFPSQISGGQAQRASIARALSTNPALIFMDEPTAALDPILTKEVLKSIIGLKNSGIEFIFVTHEMEFLKQFAEYVIFMHKGNIIESGSVDILNNPTTDMLRTFLDK</sequence>
<evidence type="ECO:0000313" key="2">
    <source>
        <dbReference type="Proteomes" id="UP000188605"/>
    </source>
</evidence>
<comment type="caution">
    <text evidence="1">The sequence shown here is derived from an EMBL/GenBank/DDBJ whole genome shotgun (WGS) entry which is preliminary data.</text>
</comment>
<evidence type="ECO:0000313" key="1">
    <source>
        <dbReference type="EMBL" id="ONI40227.1"/>
    </source>
</evidence>